<accession>A0A3M7SVA3</accession>
<gene>
    <name evidence="1" type="ORF">BpHYR1_018807</name>
</gene>
<comment type="caution">
    <text evidence="1">The sequence shown here is derived from an EMBL/GenBank/DDBJ whole genome shotgun (WGS) entry which is preliminary data.</text>
</comment>
<name>A0A3M7SVA3_BRAPC</name>
<keyword evidence="2" id="KW-1185">Reference proteome</keyword>
<proteinExistence type="predicted"/>
<evidence type="ECO:0000313" key="1">
    <source>
        <dbReference type="EMBL" id="RNA39743.1"/>
    </source>
</evidence>
<protein>
    <submittedName>
        <fullName evidence="1">Uncharacterized protein</fullName>
    </submittedName>
</protein>
<dbReference type="AlphaFoldDB" id="A0A3M7SVA3"/>
<dbReference type="Proteomes" id="UP000276133">
    <property type="component" value="Unassembled WGS sequence"/>
</dbReference>
<organism evidence="1 2">
    <name type="scientific">Brachionus plicatilis</name>
    <name type="common">Marine rotifer</name>
    <name type="synonym">Brachionus muelleri</name>
    <dbReference type="NCBI Taxonomy" id="10195"/>
    <lineage>
        <taxon>Eukaryota</taxon>
        <taxon>Metazoa</taxon>
        <taxon>Spiralia</taxon>
        <taxon>Gnathifera</taxon>
        <taxon>Rotifera</taxon>
        <taxon>Eurotatoria</taxon>
        <taxon>Monogononta</taxon>
        <taxon>Pseudotrocha</taxon>
        <taxon>Ploima</taxon>
        <taxon>Brachionidae</taxon>
        <taxon>Brachionus</taxon>
    </lineage>
</organism>
<sequence length="76" mass="9198">MPKTIEKCAECGLRTDFCKRGVIKKYRRRIKRKIDFKKFKYVYCISYNPTPKFDVFGKLKTKAKRIKNQNFKNINN</sequence>
<reference evidence="1 2" key="1">
    <citation type="journal article" date="2018" name="Sci. Rep.">
        <title>Genomic signatures of local adaptation to the degree of environmental predictability in rotifers.</title>
        <authorList>
            <person name="Franch-Gras L."/>
            <person name="Hahn C."/>
            <person name="Garcia-Roger E.M."/>
            <person name="Carmona M.J."/>
            <person name="Serra M."/>
            <person name="Gomez A."/>
        </authorList>
    </citation>
    <scope>NUCLEOTIDE SEQUENCE [LARGE SCALE GENOMIC DNA]</scope>
    <source>
        <strain evidence="1">HYR1</strain>
    </source>
</reference>
<evidence type="ECO:0000313" key="2">
    <source>
        <dbReference type="Proteomes" id="UP000276133"/>
    </source>
</evidence>
<dbReference type="EMBL" id="REGN01000706">
    <property type="protein sequence ID" value="RNA39743.1"/>
    <property type="molecule type" value="Genomic_DNA"/>
</dbReference>